<dbReference type="PROSITE" id="PS50262">
    <property type="entry name" value="G_PROTEIN_RECEP_F1_2"/>
    <property type="match status" value="1"/>
</dbReference>
<feature type="transmembrane region" description="Helical" evidence="10">
    <location>
        <begin position="82"/>
        <end position="103"/>
    </location>
</feature>
<evidence type="ECO:0000313" key="12">
    <source>
        <dbReference type="Proteomes" id="UP000694845"/>
    </source>
</evidence>
<keyword evidence="8 9" id="KW-0807">Transducer</keyword>
<feature type="transmembrane region" description="Helical" evidence="10">
    <location>
        <begin position="173"/>
        <end position="198"/>
    </location>
</feature>
<evidence type="ECO:0000256" key="9">
    <source>
        <dbReference type="RuleBase" id="RU000688"/>
    </source>
</evidence>
<dbReference type="PANTHER" id="PTHR24249:SF372">
    <property type="entry name" value="G-PROTEIN COUPLED RECEPTORS FAMILY 1 PROFILE DOMAIN-CONTAINING PROTEIN"/>
    <property type="match status" value="1"/>
</dbReference>
<dbReference type="GO" id="GO:0005886">
    <property type="term" value="C:plasma membrane"/>
    <property type="evidence" value="ECO:0007669"/>
    <property type="project" value="UniProtKB-SubCell"/>
</dbReference>
<dbReference type="SMART" id="SM01381">
    <property type="entry name" value="7TM_GPCR_Srsx"/>
    <property type="match status" value="1"/>
</dbReference>
<keyword evidence="2" id="KW-1003">Cell membrane</keyword>
<dbReference type="InterPro" id="IPR017452">
    <property type="entry name" value="GPCR_Rhodpsn_7TM"/>
</dbReference>
<accession>A0A8B7XVM3</accession>
<keyword evidence="7 9" id="KW-0675">Receptor</keyword>
<dbReference type="Proteomes" id="UP000694845">
    <property type="component" value="Unplaced"/>
</dbReference>
<comment type="similarity">
    <text evidence="9">Belongs to the G-protein coupled receptor 1 family.</text>
</comment>
<gene>
    <name evidence="13" type="primary">LOC110976156</name>
</gene>
<evidence type="ECO:0000256" key="2">
    <source>
        <dbReference type="ARBA" id="ARBA00022475"/>
    </source>
</evidence>
<dbReference type="PROSITE" id="PS00237">
    <property type="entry name" value="G_PROTEIN_RECEP_F1_1"/>
    <property type="match status" value="1"/>
</dbReference>
<evidence type="ECO:0000256" key="5">
    <source>
        <dbReference type="ARBA" id="ARBA00023040"/>
    </source>
</evidence>
<name>A0A8B7XVM3_ACAPL</name>
<dbReference type="Gene3D" id="1.20.1070.10">
    <property type="entry name" value="Rhodopsin 7-helix transmembrane proteins"/>
    <property type="match status" value="1"/>
</dbReference>
<keyword evidence="3 9" id="KW-0812">Transmembrane</keyword>
<dbReference type="SUPFAM" id="SSF81321">
    <property type="entry name" value="Family A G protein-coupled receptor-like"/>
    <property type="match status" value="1"/>
</dbReference>
<organism evidence="12 13">
    <name type="scientific">Acanthaster planci</name>
    <name type="common">Crown-of-thorns starfish</name>
    <dbReference type="NCBI Taxonomy" id="133434"/>
    <lineage>
        <taxon>Eukaryota</taxon>
        <taxon>Metazoa</taxon>
        <taxon>Echinodermata</taxon>
        <taxon>Eleutherozoa</taxon>
        <taxon>Asterozoa</taxon>
        <taxon>Asteroidea</taxon>
        <taxon>Valvatacea</taxon>
        <taxon>Valvatida</taxon>
        <taxon>Acanthasteridae</taxon>
        <taxon>Acanthaster</taxon>
    </lineage>
</organism>
<keyword evidence="5 9" id="KW-0297">G-protein coupled receptor</keyword>
<dbReference type="InterPro" id="IPR000276">
    <property type="entry name" value="GPCR_Rhodpsn"/>
</dbReference>
<feature type="transmembrane region" description="Helical" evidence="10">
    <location>
        <begin position="43"/>
        <end position="70"/>
    </location>
</feature>
<protein>
    <submittedName>
        <fullName evidence="13">Beta-1 adrenergic receptor-like</fullName>
    </submittedName>
</protein>
<evidence type="ECO:0000313" key="13">
    <source>
        <dbReference type="RefSeq" id="XP_022084904.1"/>
    </source>
</evidence>
<feature type="transmembrane region" description="Helical" evidence="10">
    <location>
        <begin position="124"/>
        <end position="145"/>
    </location>
</feature>
<keyword evidence="12" id="KW-1185">Reference proteome</keyword>
<dbReference type="Pfam" id="PF00001">
    <property type="entry name" value="7tm_1"/>
    <property type="match status" value="1"/>
</dbReference>
<sequence length="315" mass="34392">MVAAWDIFLCVLYSLIAVAIISGNVFCLAILRGVNSIQKPTKFMIASLSVADLCFGVFVVVPVIGALAAGGLPSNRASFCTFFAFANIFFPRAGIACILVINLDRFVAISRPLHYHDLVTTRRAYLALGTVWLLSFTLTCLFGFLPGSSTVYHGQFHMCFFAREAAPGGSSSFVVAIVLIVVSVAIPIVVSTALYVFILKIARGHVQRTSSACRSVDLAMLSGSQSPQQTPNPAPKPNTKAANTFFIVTAGFVVAWLPFLAILLHEGLKNDIVPRWLADLSQVAVFTSSCWNFIIFYVRNTGFRKRARELLRLRE</sequence>
<evidence type="ECO:0000259" key="11">
    <source>
        <dbReference type="PROSITE" id="PS50262"/>
    </source>
</evidence>
<dbReference type="AlphaFoldDB" id="A0A8B7XVM3"/>
<dbReference type="GO" id="GO:0004930">
    <property type="term" value="F:G protein-coupled receptor activity"/>
    <property type="evidence" value="ECO:0007669"/>
    <property type="project" value="UniProtKB-KW"/>
</dbReference>
<feature type="domain" description="G-protein coupled receptors family 1 profile" evidence="11">
    <location>
        <begin position="23"/>
        <end position="296"/>
    </location>
</feature>
<evidence type="ECO:0000256" key="3">
    <source>
        <dbReference type="ARBA" id="ARBA00022692"/>
    </source>
</evidence>
<keyword evidence="4 10" id="KW-1133">Transmembrane helix</keyword>
<reference evidence="13" key="1">
    <citation type="submission" date="2025-08" db="UniProtKB">
        <authorList>
            <consortium name="RefSeq"/>
        </authorList>
    </citation>
    <scope>IDENTIFICATION</scope>
</reference>
<keyword evidence="6 10" id="KW-0472">Membrane</keyword>
<evidence type="ECO:0000256" key="4">
    <source>
        <dbReference type="ARBA" id="ARBA00022989"/>
    </source>
</evidence>
<evidence type="ECO:0000256" key="1">
    <source>
        <dbReference type="ARBA" id="ARBA00004651"/>
    </source>
</evidence>
<evidence type="ECO:0000256" key="6">
    <source>
        <dbReference type="ARBA" id="ARBA00023136"/>
    </source>
</evidence>
<dbReference type="OrthoDB" id="6144443at2759"/>
<dbReference type="KEGG" id="aplc:110976156"/>
<evidence type="ECO:0000256" key="10">
    <source>
        <dbReference type="SAM" id="Phobius"/>
    </source>
</evidence>
<feature type="transmembrane region" description="Helical" evidence="10">
    <location>
        <begin position="276"/>
        <end position="298"/>
    </location>
</feature>
<proteinExistence type="inferred from homology"/>
<dbReference type="GeneID" id="110976156"/>
<comment type="subcellular location">
    <subcellularLocation>
        <location evidence="1">Cell membrane</location>
        <topology evidence="1">Multi-pass membrane protein</topology>
    </subcellularLocation>
</comment>
<evidence type="ECO:0000256" key="7">
    <source>
        <dbReference type="ARBA" id="ARBA00023170"/>
    </source>
</evidence>
<feature type="transmembrane region" description="Helical" evidence="10">
    <location>
        <begin position="6"/>
        <end position="31"/>
    </location>
</feature>
<feature type="transmembrane region" description="Helical" evidence="10">
    <location>
        <begin position="245"/>
        <end position="264"/>
    </location>
</feature>
<dbReference type="PRINTS" id="PR00237">
    <property type="entry name" value="GPCRRHODOPSN"/>
</dbReference>
<dbReference type="OMA" id="FTSSCWN"/>
<dbReference type="InterPro" id="IPR050569">
    <property type="entry name" value="TAAR"/>
</dbReference>
<dbReference type="RefSeq" id="XP_022084904.1">
    <property type="nucleotide sequence ID" value="XM_022229212.1"/>
</dbReference>
<evidence type="ECO:0000256" key="8">
    <source>
        <dbReference type="ARBA" id="ARBA00023224"/>
    </source>
</evidence>
<dbReference type="CDD" id="cd00637">
    <property type="entry name" value="7tm_classA_rhodopsin-like"/>
    <property type="match status" value="1"/>
</dbReference>
<dbReference type="PANTHER" id="PTHR24249">
    <property type="entry name" value="HISTAMINE RECEPTOR-RELATED G-PROTEIN COUPLED RECEPTOR"/>
    <property type="match status" value="1"/>
</dbReference>